<dbReference type="PANTHER" id="PTHR19328:SF40">
    <property type="entry name" value="BLL0591 PROTEIN"/>
    <property type="match status" value="1"/>
</dbReference>
<feature type="chain" id="PRO_5028410213" evidence="1">
    <location>
        <begin position="23"/>
        <end position="378"/>
    </location>
</feature>
<reference evidence="3" key="1">
    <citation type="submission" date="2019-07" db="EMBL/GenBank/DDBJ databases">
        <authorList>
            <person name="Weber M."/>
            <person name="Kostadinov I."/>
            <person name="Kostadinov D I."/>
        </authorList>
    </citation>
    <scope>NUCLEOTIDE SEQUENCE</scope>
    <source>
        <strain evidence="3">Gfbio:sag-sample-m06:053724c1-46a9-4a36-b237-ea2bf867836b</strain>
    </source>
</reference>
<gene>
    <name evidence="3" type="ORF">JTBM06_V1_60007</name>
</gene>
<proteinExistence type="predicted"/>
<dbReference type="Pfam" id="PF22807">
    <property type="entry name" value="TrAA12"/>
    <property type="match status" value="1"/>
</dbReference>
<sequence>MGQVKTALLMAIGLLASLNVSAQAELDLSDIQLPPGFSIEIWSDAVPNARSLALGANGTVFVATRRDGRVYALLPNADAAPTVITLAEDLVMPNGVAFHEGDLYVAENHRIIRYPDIESSLPEVPEAEVIIDTLPTERHHGWRYIDFGPDDKLYIALGAPCNVCDRADEGFANISRMNADGTEQEIFASGIRNSVGFTWHPGTGDLWFTDNGRDMLGDDVPPGELNHAPRQGMHFGFPYCHGGDIPDPEFGDHGDCTDFEAPAQKLGPHVAALGLLFYDGTLFPEQYQGQVFIAEHGSWNRSQKIGFRVTLVRMERGRAAGYEVFAEGWLQDEEVAGRPVDLLLIGDGSLLLSDDQNGVIYRIRYTRPMDEGVALRIE</sequence>
<dbReference type="PANTHER" id="PTHR19328">
    <property type="entry name" value="HEDGEHOG-INTERACTING PROTEIN"/>
    <property type="match status" value="1"/>
</dbReference>
<feature type="signal peptide" evidence="1">
    <location>
        <begin position="1"/>
        <end position="22"/>
    </location>
</feature>
<feature type="domain" description="Pyrroloquinoline quinone-dependent pyranose dehydrogenase beta-propeller" evidence="2">
    <location>
        <begin position="32"/>
        <end position="364"/>
    </location>
</feature>
<dbReference type="SUPFAM" id="SSF50952">
    <property type="entry name" value="Soluble quinoprotein glucose dehydrogenase"/>
    <property type="match status" value="1"/>
</dbReference>
<dbReference type="AlphaFoldDB" id="A0A7D9H5L5"/>
<evidence type="ECO:0000256" key="1">
    <source>
        <dbReference type="SAM" id="SignalP"/>
    </source>
</evidence>
<evidence type="ECO:0000313" key="3">
    <source>
        <dbReference type="EMBL" id="VUX55612.1"/>
    </source>
</evidence>
<name>A0A7D9H5L5_9GAMM</name>
<dbReference type="InterPro" id="IPR054539">
    <property type="entry name" value="Beta-prop_PDH"/>
</dbReference>
<accession>A0A7D9H5L5</accession>
<dbReference type="EMBL" id="LR633967">
    <property type="protein sequence ID" value="VUX55612.1"/>
    <property type="molecule type" value="Genomic_DNA"/>
</dbReference>
<dbReference type="InterPro" id="IPR011041">
    <property type="entry name" value="Quinoprot_gluc/sorb_DH_b-prop"/>
</dbReference>
<evidence type="ECO:0000259" key="2">
    <source>
        <dbReference type="Pfam" id="PF22807"/>
    </source>
</evidence>
<dbReference type="Gene3D" id="2.120.10.30">
    <property type="entry name" value="TolB, C-terminal domain"/>
    <property type="match status" value="1"/>
</dbReference>
<dbReference type="InterPro" id="IPR011042">
    <property type="entry name" value="6-blade_b-propeller_TolB-like"/>
</dbReference>
<keyword evidence="1" id="KW-0732">Signal</keyword>
<protein>
    <submittedName>
        <fullName evidence="3">Sorbosone dehydrogenase</fullName>
    </submittedName>
</protein>
<organism evidence="3">
    <name type="scientific">uncultured Woeseiaceae bacterium</name>
    <dbReference type="NCBI Taxonomy" id="1983305"/>
    <lineage>
        <taxon>Bacteria</taxon>
        <taxon>Pseudomonadati</taxon>
        <taxon>Pseudomonadota</taxon>
        <taxon>Gammaproteobacteria</taxon>
        <taxon>Woeseiales</taxon>
        <taxon>Woeseiaceae</taxon>
        <taxon>environmental samples</taxon>
    </lineage>
</organism>